<name>A0A943DDF9_9FIRM</name>
<dbReference type="AlphaFoldDB" id="A0A943DDF9"/>
<dbReference type="PANTHER" id="PTHR43133">
    <property type="entry name" value="RNA POLYMERASE ECF-TYPE SIGMA FACTO"/>
    <property type="match status" value="1"/>
</dbReference>
<evidence type="ECO:0000256" key="4">
    <source>
        <dbReference type="ARBA" id="ARBA00023163"/>
    </source>
</evidence>
<evidence type="ECO:0000256" key="3">
    <source>
        <dbReference type="ARBA" id="ARBA00023082"/>
    </source>
</evidence>
<gene>
    <name evidence="7" type="ORF">KHY36_07785</name>
</gene>
<comment type="caution">
    <text evidence="7">The sequence shown here is derived from an EMBL/GenBank/DDBJ whole genome shotgun (WGS) entry which is preliminary data.</text>
</comment>
<evidence type="ECO:0000256" key="2">
    <source>
        <dbReference type="ARBA" id="ARBA00023015"/>
    </source>
</evidence>
<evidence type="ECO:0000313" key="8">
    <source>
        <dbReference type="Proteomes" id="UP000759273"/>
    </source>
</evidence>
<dbReference type="InterPro" id="IPR036388">
    <property type="entry name" value="WH-like_DNA-bd_sf"/>
</dbReference>
<dbReference type="GO" id="GO:0006352">
    <property type="term" value="P:DNA-templated transcription initiation"/>
    <property type="evidence" value="ECO:0007669"/>
    <property type="project" value="InterPro"/>
</dbReference>
<keyword evidence="3" id="KW-0731">Sigma factor</keyword>
<protein>
    <submittedName>
        <fullName evidence="7">RNA polymerase sigma factor</fullName>
    </submittedName>
</protein>
<dbReference type="SUPFAM" id="SSF88946">
    <property type="entry name" value="Sigma2 domain of RNA polymerase sigma factors"/>
    <property type="match status" value="1"/>
</dbReference>
<dbReference type="InterPro" id="IPR013324">
    <property type="entry name" value="RNA_pol_sigma_r3/r4-like"/>
</dbReference>
<dbReference type="Gene3D" id="1.10.1740.10">
    <property type="match status" value="1"/>
</dbReference>
<evidence type="ECO:0000256" key="1">
    <source>
        <dbReference type="ARBA" id="ARBA00010641"/>
    </source>
</evidence>
<dbReference type="InterPro" id="IPR013249">
    <property type="entry name" value="RNA_pol_sigma70_r4_t2"/>
</dbReference>
<evidence type="ECO:0000259" key="6">
    <source>
        <dbReference type="Pfam" id="PF08281"/>
    </source>
</evidence>
<dbReference type="Pfam" id="PF08281">
    <property type="entry name" value="Sigma70_r4_2"/>
    <property type="match status" value="1"/>
</dbReference>
<dbReference type="Proteomes" id="UP000759273">
    <property type="component" value="Unassembled WGS sequence"/>
</dbReference>
<dbReference type="Gene3D" id="1.10.10.10">
    <property type="entry name" value="Winged helix-like DNA-binding domain superfamily/Winged helix DNA-binding domain"/>
    <property type="match status" value="1"/>
</dbReference>
<keyword evidence="2" id="KW-0805">Transcription regulation</keyword>
<dbReference type="NCBIfam" id="TIGR02937">
    <property type="entry name" value="sigma70-ECF"/>
    <property type="match status" value="1"/>
</dbReference>
<dbReference type="EMBL" id="JAGZGG010000015">
    <property type="protein sequence ID" value="MBS5332412.1"/>
    <property type="molecule type" value="Genomic_DNA"/>
</dbReference>
<keyword evidence="4" id="KW-0804">Transcription</keyword>
<dbReference type="GO" id="GO:0016987">
    <property type="term" value="F:sigma factor activity"/>
    <property type="evidence" value="ECO:0007669"/>
    <property type="project" value="UniProtKB-KW"/>
</dbReference>
<feature type="domain" description="RNA polymerase sigma-70 region 2" evidence="5">
    <location>
        <begin position="7"/>
        <end position="67"/>
    </location>
</feature>
<proteinExistence type="inferred from homology"/>
<dbReference type="PANTHER" id="PTHR43133:SF57">
    <property type="entry name" value="RNA POLYMERASE SIGMA-70 FACTOR"/>
    <property type="match status" value="1"/>
</dbReference>
<evidence type="ECO:0000313" key="7">
    <source>
        <dbReference type="EMBL" id="MBS5332412.1"/>
    </source>
</evidence>
<dbReference type="InterPro" id="IPR013325">
    <property type="entry name" value="RNA_pol_sigma_r2"/>
</dbReference>
<evidence type="ECO:0000259" key="5">
    <source>
        <dbReference type="Pfam" id="PF04542"/>
    </source>
</evidence>
<reference evidence="7" key="1">
    <citation type="submission" date="2021-02" db="EMBL/GenBank/DDBJ databases">
        <title>Infant gut strain persistence is associated with maternal origin, phylogeny, and functional potential including surface adhesion and iron acquisition.</title>
        <authorList>
            <person name="Lou Y.C."/>
        </authorList>
    </citation>
    <scope>NUCLEOTIDE SEQUENCE</scope>
    <source>
        <strain evidence="7">L3_101_000M1_dasL3_101_000M1_concoct_87</strain>
    </source>
</reference>
<dbReference type="InterPro" id="IPR014284">
    <property type="entry name" value="RNA_pol_sigma-70_dom"/>
</dbReference>
<dbReference type="Pfam" id="PF04542">
    <property type="entry name" value="Sigma70_r2"/>
    <property type="match status" value="1"/>
</dbReference>
<accession>A0A943DDF9</accession>
<organism evidence="7 8">
    <name type="scientific">Subdoligranulum variabile</name>
    <dbReference type="NCBI Taxonomy" id="214851"/>
    <lineage>
        <taxon>Bacteria</taxon>
        <taxon>Bacillati</taxon>
        <taxon>Bacillota</taxon>
        <taxon>Clostridia</taxon>
        <taxon>Eubacteriales</taxon>
        <taxon>Oscillospiraceae</taxon>
        <taxon>Subdoligranulum</taxon>
    </lineage>
</organism>
<dbReference type="GO" id="GO:0003677">
    <property type="term" value="F:DNA binding"/>
    <property type="evidence" value="ECO:0007669"/>
    <property type="project" value="InterPro"/>
</dbReference>
<feature type="domain" description="RNA polymerase sigma factor 70 region 4 type 2" evidence="6">
    <location>
        <begin position="91"/>
        <end position="141"/>
    </location>
</feature>
<comment type="similarity">
    <text evidence="1">Belongs to the sigma-70 factor family. ECF subfamily.</text>
</comment>
<dbReference type="InterPro" id="IPR007627">
    <property type="entry name" value="RNA_pol_sigma70_r2"/>
</dbReference>
<sequence length="154" mass="18367">MDLEEQYDKIYRYCYFKVRHCQTAEDITQETFLRFFNKQLSLNSDKELPYLYTIARNLCIEEYRKGSKEKSCEINEELSYDPTQEWIDSIAIKNLIYKLPQDEQELLLLRYANDVPIASICKITGLSRFAIYRKTARILKYLKTELQKGGFSDE</sequence>
<dbReference type="InterPro" id="IPR039425">
    <property type="entry name" value="RNA_pol_sigma-70-like"/>
</dbReference>
<dbReference type="SUPFAM" id="SSF88659">
    <property type="entry name" value="Sigma3 and sigma4 domains of RNA polymerase sigma factors"/>
    <property type="match status" value="1"/>
</dbReference>